<accession>A0ABW1UGG3</accession>
<keyword evidence="4" id="KW-0762">Sugar transport</keyword>
<evidence type="ECO:0000313" key="9">
    <source>
        <dbReference type="EMBL" id="MFC6295191.1"/>
    </source>
</evidence>
<evidence type="ECO:0000313" key="10">
    <source>
        <dbReference type="Proteomes" id="UP001596227"/>
    </source>
</evidence>
<keyword evidence="5" id="KW-0808">Transferase</keyword>
<dbReference type="Pfam" id="PF03830">
    <property type="entry name" value="PTSIIB_sorb"/>
    <property type="match status" value="1"/>
</dbReference>
<name>A0ABW1UGG3_9LACO</name>
<proteinExistence type="predicted"/>
<evidence type="ECO:0000256" key="3">
    <source>
        <dbReference type="ARBA" id="ARBA00022490"/>
    </source>
</evidence>
<keyword evidence="6" id="KW-0598">Phosphotransferase system</keyword>
<comment type="caution">
    <text evidence="9">The sequence shown here is derived from an EMBL/GenBank/DDBJ whole genome shotgun (WGS) entry which is preliminary data.</text>
</comment>
<evidence type="ECO:0000256" key="5">
    <source>
        <dbReference type="ARBA" id="ARBA00022679"/>
    </source>
</evidence>
<sequence>MIEMIRVDDRLIHGQVALLWSRELQLNRIIVANDQVAKSEIQKNALLLAAPTGIKVAVVSVAKAIDLANDPRSAKLKILMIVNNVDDLYQLNEQVQEKPKLDIANVGRITGDLKKKQKISETVYLTTEEIEVVKAIDESAAKLVYQPLPNDNETNFMTLVKGE</sequence>
<dbReference type="Proteomes" id="UP001596227">
    <property type="component" value="Unassembled WGS sequence"/>
</dbReference>
<keyword evidence="10" id="KW-1185">Reference proteome</keyword>
<keyword evidence="3" id="KW-0963">Cytoplasm</keyword>
<dbReference type="InterPro" id="IPR004720">
    <property type="entry name" value="PTS_IIB_sorbose-sp"/>
</dbReference>
<dbReference type="SUPFAM" id="SSF52728">
    <property type="entry name" value="PTS IIb component"/>
    <property type="match status" value="1"/>
</dbReference>
<evidence type="ECO:0000256" key="4">
    <source>
        <dbReference type="ARBA" id="ARBA00022597"/>
    </source>
</evidence>
<feature type="domain" description="PTS EIIB type-4" evidence="8">
    <location>
        <begin position="1"/>
        <end position="163"/>
    </location>
</feature>
<organism evidence="9 10">
    <name type="scientific">Lactiplantibacillus daoliensis</name>
    <dbReference type="NCBI Taxonomy" id="2559916"/>
    <lineage>
        <taxon>Bacteria</taxon>
        <taxon>Bacillati</taxon>
        <taxon>Bacillota</taxon>
        <taxon>Bacilli</taxon>
        <taxon>Lactobacillales</taxon>
        <taxon>Lactobacillaceae</taxon>
        <taxon>Lactiplantibacillus</taxon>
    </lineage>
</organism>
<dbReference type="InterPro" id="IPR036667">
    <property type="entry name" value="PTS_IIB_sorbose-sp_sf"/>
</dbReference>
<evidence type="ECO:0000256" key="7">
    <source>
        <dbReference type="ARBA" id="ARBA00022777"/>
    </source>
</evidence>
<reference evidence="10" key="1">
    <citation type="journal article" date="2019" name="Int. J. Syst. Evol. Microbiol.">
        <title>The Global Catalogue of Microorganisms (GCM) 10K type strain sequencing project: providing services to taxonomists for standard genome sequencing and annotation.</title>
        <authorList>
            <consortium name="The Broad Institute Genomics Platform"/>
            <consortium name="The Broad Institute Genome Sequencing Center for Infectious Disease"/>
            <person name="Wu L."/>
            <person name="Ma J."/>
        </authorList>
    </citation>
    <scope>NUCLEOTIDE SEQUENCE [LARGE SCALE GENOMIC DNA]</scope>
    <source>
        <strain evidence="10">CCM 8934</strain>
    </source>
</reference>
<comment type="subcellular location">
    <subcellularLocation>
        <location evidence="1">Cytoplasm</location>
    </subcellularLocation>
</comment>
<dbReference type="RefSeq" id="WP_137606922.1">
    <property type="nucleotide sequence ID" value="NZ_BJDH01000003.1"/>
</dbReference>
<keyword evidence="2" id="KW-0813">Transport</keyword>
<dbReference type="Gene3D" id="3.40.35.10">
    <property type="entry name" value="Phosphotransferase system, sorbose subfamily IIB component"/>
    <property type="match status" value="1"/>
</dbReference>
<evidence type="ECO:0000256" key="6">
    <source>
        <dbReference type="ARBA" id="ARBA00022683"/>
    </source>
</evidence>
<dbReference type="PROSITE" id="PS51101">
    <property type="entry name" value="PTS_EIIB_TYPE_4"/>
    <property type="match status" value="1"/>
</dbReference>
<evidence type="ECO:0000256" key="2">
    <source>
        <dbReference type="ARBA" id="ARBA00022448"/>
    </source>
</evidence>
<gene>
    <name evidence="9" type="ORF">ACFQH1_08245</name>
</gene>
<protein>
    <submittedName>
        <fullName evidence="9">PTS system mannose/fructose/N-acetylgalactosamine-transporter subunit IIB</fullName>
    </submittedName>
</protein>
<evidence type="ECO:0000256" key="1">
    <source>
        <dbReference type="ARBA" id="ARBA00004496"/>
    </source>
</evidence>
<dbReference type="EMBL" id="JBHSSB010000016">
    <property type="protein sequence ID" value="MFC6295191.1"/>
    <property type="molecule type" value="Genomic_DNA"/>
</dbReference>
<evidence type="ECO:0000259" key="8">
    <source>
        <dbReference type="PROSITE" id="PS51101"/>
    </source>
</evidence>
<keyword evidence="7" id="KW-0418">Kinase</keyword>